<dbReference type="Pfam" id="PF06985">
    <property type="entry name" value="HET"/>
    <property type="match status" value="1"/>
</dbReference>
<reference evidence="2" key="1">
    <citation type="journal article" date="2021" name="Nat. Commun.">
        <title>Genetic determinants of endophytism in the Arabidopsis root mycobiome.</title>
        <authorList>
            <person name="Mesny F."/>
            <person name="Miyauchi S."/>
            <person name="Thiergart T."/>
            <person name="Pickel B."/>
            <person name="Atanasova L."/>
            <person name="Karlsson M."/>
            <person name="Huettel B."/>
            <person name="Barry K.W."/>
            <person name="Haridas S."/>
            <person name="Chen C."/>
            <person name="Bauer D."/>
            <person name="Andreopoulos W."/>
            <person name="Pangilinan J."/>
            <person name="LaButti K."/>
            <person name="Riley R."/>
            <person name="Lipzen A."/>
            <person name="Clum A."/>
            <person name="Drula E."/>
            <person name="Henrissat B."/>
            <person name="Kohler A."/>
            <person name="Grigoriev I.V."/>
            <person name="Martin F.M."/>
            <person name="Hacquard S."/>
        </authorList>
    </citation>
    <scope>NUCLEOTIDE SEQUENCE</scope>
    <source>
        <strain evidence="2">MPI-CAGE-AT-0016</strain>
    </source>
</reference>
<name>A0A8K0TED6_9PEZI</name>
<evidence type="ECO:0000313" key="2">
    <source>
        <dbReference type="EMBL" id="KAH7353911.1"/>
    </source>
</evidence>
<dbReference type="PANTHER" id="PTHR24148">
    <property type="entry name" value="ANKYRIN REPEAT DOMAIN-CONTAINING PROTEIN 39 HOMOLOG-RELATED"/>
    <property type="match status" value="1"/>
</dbReference>
<comment type="caution">
    <text evidence="2">The sequence shown here is derived from an EMBL/GenBank/DDBJ whole genome shotgun (WGS) entry which is preliminary data.</text>
</comment>
<keyword evidence="3" id="KW-1185">Reference proteome</keyword>
<feature type="domain" description="Heterokaryon incompatibility" evidence="1">
    <location>
        <begin position="308"/>
        <end position="461"/>
    </location>
</feature>
<evidence type="ECO:0000259" key="1">
    <source>
        <dbReference type="Pfam" id="PF06985"/>
    </source>
</evidence>
<dbReference type="OrthoDB" id="2157530at2759"/>
<organism evidence="2 3">
    <name type="scientific">Plectosphaerella cucumerina</name>
    <dbReference type="NCBI Taxonomy" id="40658"/>
    <lineage>
        <taxon>Eukaryota</taxon>
        <taxon>Fungi</taxon>
        <taxon>Dikarya</taxon>
        <taxon>Ascomycota</taxon>
        <taxon>Pezizomycotina</taxon>
        <taxon>Sordariomycetes</taxon>
        <taxon>Hypocreomycetidae</taxon>
        <taxon>Glomerellales</taxon>
        <taxon>Plectosphaerellaceae</taxon>
        <taxon>Plectosphaerella</taxon>
    </lineage>
</organism>
<evidence type="ECO:0000313" key="3">
    <source>
        <dbReference type="Proteomes" id="UP000813385"/>
    </source>
</evidence>
<protein>
    <recommendedName>
        <fullName evidence="1">Heterokaryon incompatibility domain-containing protein</fullName>
    </recommendedName>
</protein>
<dbReference type="InterPro" id="IPR010730">
    <property type="entry name" value="HET"/>
</dbReference>
<sequence length="833" mass="94957">MALLDELDAWYDDFRSDETSRRASLAYFLSPAWEQLRMTGWEAYDALAERQDAMEAPRLDWQDDEEADREHCEIQRARWFKPMEPHLFFMCPLWVHLKKYQGLLDSERRPTIHGWDSMLNDWDQVQQLARHDAAFSTSLSPTHRRSLALLTSWWDSAYCDPELLQATVEFLEKVRAEETFVDPAQEEDMLACGPETQTDTSLYHAQLFQLFLFEFHPQCWEPFLCGEGLFRLENARYLAARMTARQKLAHAVLHPGQPSSEPYPPVVISDTGHPGMSEAQFNRRPYYLWDVEAGQTVQVAELPECPDYTCISHTWGRWRTRTDAVIPGVPWPVPENTRYDVRDVPRQLRCLNIRYVWLDLFCIPQSKTSERAKLEIANQASIFKRSSQCIAWINDVDDWDGVLRALDWLSLQGLRIASTRHSEAISELMPAATAAAEATRAMLYRHPELSFWFSSLWTLQEAILCPNTELWTRGWTRLEDRRGSPITLQALMVIISETARYIRLEEPPVSYAYPDTFVKAVANHPSMSANETDPLFKTLPTAVRDILQFWLKAAIEIAVTMGPPVDIFMNADKRTCTSSRAPAIMSALGITDWYLEAELRHPPAPQRLVFGKYPVAFLQEAAAKLGAIFYFHTSSSLSRVGGRQRQMRSLQRFAPAAGKVENKRKRSGNSSGDLLPVSQIRGQVNGLLPSFEQSFIDREDHSSVATWTINENGSVTLPEVGIVASSSSETASSVKIAGQIRYIMDEVNVYGRFVRQIAKTLDLQQSLQDLRQGAREIHAVALFRDLSIVRGVLLELCDVSYDVLGRHCFKKIGEFRAVETALPPATKVDWTVL</sequence>
<dbReference type="EMBL" id="JAGPXD010000005">
    <property type="protein sequence ID" value="KAH7353911.1"/>
    <property type="molecule type" value="Genomic_DNA"/>
</dbReference>
<dbReference type="PANTHER" id="PTHR24148:SF64">
    <property type="entry name" value="HETEROKARYON INCOMPATIBILITY DOMAIN-CONTAINING PROTEIN"/>
    <property type="match status" value="1"/>
</dbReference>
<proteinExistence type="predicted"/>
<gene>
    <name evidence="2" type="ORF">B0T11DRAFT_231028</name>
</gene>
<dbReference type="AlphaFoldDB" id="A0A8K0TED6"/>
<accession>A0A8K0TED6</accession>
<dbReference type="Proteomes" id="UP000813385">
    <property type="component" value="Unassembled WGS sequence"/>
</dbReference>
<dbReference type="InterPro" id="IPR052895">
    <property type="entry name" value="HetReg/Transcr_Mod"/>
</dbReference>